<evidence type="ECO:0000313" key="2">
    <source>
        <dbReference type="EMBL" id="VYS62848.1"/>
    </source>
</evidence>
<name>A0A654FPP0_ARATH</name>
<keyword evidence="1" id="KW-0732">Signal</keyword>
<evidence type="ECO:0000256" key="1">
    <source>
        <dbReference type="SAM" id="SignalP"/>
    </source>
</evidence>
<evidence type="ECO:0000313" key="3">
    <source>
        <dbReference type="Proteomes" id="UP000426265"/>
    </source>
</evidence>
<accession>A0A654FPP0</accession>
<dbReference type="AlphaFoldDB" id="A0A654FPP0"/>
<reference evidence="2 3" key="1">
    <citation type="submission" date="2019-11" db="EMBL/GenBank/DDBJ databases">
        <authorList>
            <person name="Jiao W.-B."/>
            <person name="Schneeberger K."/>
        </authorList>
    </citation>
    <scope>NUCLEOTIDE SEQUENCE [LARGE SCALE GENOMIC DNA]</scope>
    <source>
        <strain evidence="3">cv. An-1</strain>
    </source>
</reference>
<protein>
    <submittedName>
        <fullName evidence="2">Uncharacterized protein</fullName>
    </submittedName>
</protein>
<organism evidence="2 3">
    <name type="scientific">Arabidopsis thaliana</name>
    <name type="common">Mouse-ear cress</name>
    <dbReference type="NCBI Taxonomy" id="3702"/>
    <lineage>
        <taxon>Eukaryota</taxon>
        <taxon>Viridiplantae</taxon>
        <taxon>Streptophyta</taxon>
        <taxon>Embryophyta</taxon>
        <taxon>Tracheophyta</taxon>
        <taxon>Spermatophyta</taxon>
        <taxon>Magnoliopsida</taxon>
        <taxon>eudicotyledons</taxon>
        <taxon>Gunneridae</taxon>
        <taxon>Pentapetalae</taxon>
        <taxon>rosids</taxon>
        <taxon>malvids</taxon>
        <taxon>Brassicales</taxon>
        <taxon>Brassicaceae</taxon>
        <taxon>Camelineae</taxon>
        <taxon>Arabidopsis</taxon>
    </lineage>
</organism>
<dbReference type="ExpressionAtlas" id="A0A654FPP0">
    <property type="expression patterns" value="baseline and differential"/>
</dbReference>
<proteinExistence type="predicted"/>
<dbReference type="Proteomes" id="UP000426265">
    <property type="component" value="Unassembled WGS sequence"/>
</dbReference>
<sequence length="112" mass="12723">MSLLRFAILCIIFVSLFGVHECENVEASVEKKINVPAHPCYHTLCGSMIRNCYCCLGKKFDYCSPNQQNCLFRCEEVNRIPDFPKTNGVSKGLGPPIYLFFLGQFIYFVLGL</sequence>
<feature type="signal peptide" evidence="1">
    <location>
        <begin position="1"/>
        <end position="22"/>
    </location>
</feature>
<gene>
    <name evidence="2" type="ORF">AN1_LOCUS18271</name>
</gene>
<feature type="chain" id="PRO_5024813599" evidence="1">
    <location>
        <begin position="23"/>
        <end position="112"/>
    </location>
</feature>
<dbReference type="EMBL" id="CACRSJ010000109">
    <property type="protein sequence ID" value="VYS62848.1"/>
    <property type="molecule type" value="Genomic_DNA"/>
</dbReference>